<keyword evidence="1" id="KW-0575">Peroxidase</keyword>
<name>A0A2T0JA23_9ACTN</name>
<comment type="caution">
    <text evidence="3">The sequence shown here is derived from an EMBL/GenBank/DDBJ whole genome shotgun (WGS) entry which is preliminary data.</text>
</comment>
<proteinExistence type="predicted"/>
<evidence type="ECO:0000256" key="1">
    <source>
        <dbReference type="ARBA" id="ARBA00022559"/>
    </source>
</evidence>
<dbReference type="AlphaFoldDB" id="A0A2T0JA23"/>
<dbReference type="InterPro" id="IPR000073">
    <property type="entry name" value="AB_hydrolase_1"/>
</dbReference>
<keyword evidence="4" id="KW-1185">Reference proteome</keyword>
<evidence type="ECO:0000313" key="3">
    <source>
        <dbReference type="EMBL" id="PRX04381.1"/>
    </source>
</evidence>
<keyword evidence="1" id="KW-0560">Oxidoreductase</keyword>
<gene>
    <name evidence="3" type="ORF">CLV67_14815</name>
</gene>
<dbReference type="Pfam" id="PF00561">
    <property type="entry name" value="Abhydrolase_1"/>
    <property type="match status" value="1"/>
</dbReference>
<dbReference type="SUPFAM" id="SSF53474">
    <property type="entry name" value="alpha/beta-Hydrolases"/>
    <property type="match status" value="1"/>
</dbReference>
<dbReference type="Proteomes" id="UP000239415">
    <property type="component" value="Unassembled WGS sequence"/>
</dbReference>
<dbReference type="RefSeq" id="WP_203737911.1">
    <property type="nucleotide sequence ID" value="NZ_BOMO01000193.1"/>
</dbReference>
<dbReference type="InterPro" id="IPR050471">
    <property type="entry name" value="AB_hydrolase"/>
</dbReference>
<accession>A0A2T0JA23</accession>
<dbReference type="InterPro" id="IPR000639">
    <property type="entry name" value="Epox_hydrolase-like"/>
</dbReference>
<dbReference type="PANTHER" id="PTHR43433:SF5">
    <property type="entry name" value="AB HYDROLASE-1 DOMAIN-CONTAINING PROTEIN"/>
    <property type="match status" value="1"/>
</dbReference>
<protein>
    <submittedName>
        <fullName evidence="3">Pimeloyl-ACP methyl ester carboxylesterase</fullName>
    </submittedName>
</protein>
<dbReference type="InterPro" id="IPR029058">
    <property type="entry name" value="AB_hydrolase_fold"/>
</dbReference>
<dbReference type="PANTHER" id="PTHR43433">
    <property type="entry name" value="HYDROLASE, ALPHA/BETA FOLD FAMILY PROTEIN"/>
    <property type="match status" value="1"/>
</dbReference>
<reference evidence="3 4" key="1">
    <citation type="submission" date="2018-03" db="EMBL/GenBank/DDBJ databases">
        <title>Genomic Encyclopedia of Archaeal and Bacterial Type Strains, Phase II (KMG-II): from individual species to whole genera.</title>
        <authorList>
            <person name="Goeker M."/>
        </authorList>
    </citation>
    <scope>NUCLEOTIDE SEQUENCE [LARGE SCALE GENOMIC DNA]</scope>
    <source>
        <strain evidence="3 4">DSM 43146</strain>
    </source>
</reference>
<dbReference type="EMBL" id="PVMZ01000048">
    <property type="protein sequence ID" value="PRX04381.1"/>
    <property type="molecule type" value="Genomic_DNA"/>
</dbReference>
<evidence type="ECO:0000313" key="4">
    <source>
        <dbReference type="Proteomes" id="UP000239415"/>
    </source>
</evidence>
<dbReference type="Gene3D" id="3.40.50.1820">
    <property type="entry name" value="alpha/beta hydrolase"/>
    <property type="match status" value="1"/>
</dbReference>
<feature type="domain" description="AB hydrolase-1" evidence="2">
    <location>
        <begin position="21"/>
        <end position="253"/>
    </location>
</feature>
<organism evidence="3 4">
    <name type="scientific">Actinoplanes italicus</name>
    <dbReference type="NCBI Taxonomy" id="113567"/>
    <lineage>
        <taxon>Bacteria</taxon>
        <taxon>Bacillati</taxon>
        <taxon>Actinomycetota</taxon>
        <taxon>Actinomycetes</taxon>
        <taxon>Micromonosporales</taxon>
        <taxon>Micromonosporaceae</taxon>
        <taxon>Actinoplanes</taxon>
    </lineage>
</organism>
<dbReference type="PRINTS" id="PR00412">
    <property type="entry name" value="EPOXHYDRLASE"/>
</dbReference>
<evidence type="ECO:0000259" key="2">
    <source>
        <dbReference type="Pfam" id="PF00561"/>
    </source>
</evidence>
<dbReference type="GO" id="GO:0004601">
    <property type="term" value="F:peroxidase activity"/>
    <property type="evidence" value="ECO:0007669"/>
    <property type="project" value="UniProtKB-KW"/>
</dbReference>
<sequence>MAFAFTNGIRLGYERRGSGEPVLLIMGSGAGGRAWTLYQTPALVRAGFQAVTFDNRGIPPSDAPPGRYSLAEMVADTRGLIEALGVGPCHIIGQSMGALIAQELAISAPHLVRSAVLMATKARTDTTRTWYGKAYRNLADSDHKLPADFAAMMTAFLMLSPATLDDEESAGLWLESFEQAESTRRASVGQEWADIEQDRRPALRAITAPCRVIAFADDLVTPPKLCAEVAEAIPDCDLVRIEKAGHFGYLERPDEVNAAILEFLRRTG</sequence>